<dbReference type="InterPro" id="IPR005216">
    <property type="entry name" value="Citrate_lyase_ligase"/>
</dbReference>
<dbReference type="Pfam" id="PF08218">
    <property type="entry name" value="Citrate_ly_lig"/>
    <property type="match status" value="1"/>
</dbReference>
<dbReference type="InterPro" id="IPR000182">
    <property type="entry name" value="GNAT_dom"/>
</dbReference>
<dbReference type="SMART" id="SM00764">
    <property type="entry name" value="Citrate_ly_lig"/>
    <property type="match status" value="1"/>
</dbReference>
<keyword evidence="2 3" id="KW-0067">ATP-binding</keyword>
<gene>
    <name evidence="6" type="primary">citC</name>
    <name evidence="6" type="ORF">DA391_08440</name>
</gene>
<dbReference type="SUPFAM" id="SSF55729">
    <property type="entry name" value="Acyl-CoA N-acyltransferases (Nat)"/>
    <property type="match status" value="1"/>
</dbReference>
<dbReference type="PIRSF" id="PIRSF005751">
    <property type="entry name" value="Acet_citr_lig"/>
    <property type="match status" value="1"/>
</dbReference>
<dbReference type="CDD" id="cd02169">
    <property type="entry name" value="Citrate_lyase_ligase"/>
    <property type="match status" value="1"/>
</dbReference>
<feature type="domain" description="N-acetyltransferase" evidence="5">
    <location>
        <begin position="1"/>
        <end position="126"/>
    </location>
</feature>
<keyword evidence="7" id="KW-1185">Reference proteome</keyword>
<dbReference type="EC" id="6.2.1.22" evidence="3"/>
<proteinExistence type="predicted"/>
<evidence type="ECO:0000256" key="2">
    <source>
        <dbReference type="ARBA" id="ARBA00022840"/>
    </source>
</evidence>
<dbReference type="InterPro" id="IPR016181">
    <property type="entry name" value="Acyl_CoA_acyltransferase"/>
</dbReference>
<accession>A0ABM6URH2</accession>
<organism evidence="6 7">
    <name type="scientific">Yersinia massiliensis</name>
    <dbReference type="NCBI Taxonomy" id="419257"/>
    <lineage>
        <taxon>Bacteria</taxon>
        <taxon>Pseudomonadati</taxon>
        <taxon>Pseudomonadota</taxon>
        <taxon>Gammaproteobacteria</taxon>
        <taxon>Enterobacterales</taxon>
        <taxon>Yersiniaceae</taxon>
        <taxon>Yersinia</taxon>
    </lineage>
</organism>
<evidence type="ECO:0000256" key="4">
    <source>
        <dbReference type="SAM" id="MobiDB-lite"/>
    </source>
</evidence>
<dbReference type="NCBIfam" id="TIGR00124">
    <property type="entry name" value="cit_ly_ligase"/>
    <property type="match status" value="1"/>
</dbReference>
<evidence type="ECO:0000313" key="6">
    <source>
        <dbReference type="EMBL" id="AVX37679.1"/>
    </source>
</evidence>
<protein>
    <recommendedName>
        <fullName evidence="3">[Citrate [pro-3S]-lyase] ligase</fullName>
        <ecNumber evidence="3">6.2.1.22</ecNumber>
    </recommendedName>
</protein>
<evidence type="ECO:0000256" key="1">
    <source>
        <dbReference type="ARBA" id="ARBA00022741"/>
    </source>
</evidence>
<evidence type="ECO:0000259" key="5">
    <source>
        <dbReference type="PROSITE" id="PS51186"/>
    </source>
</evidence>
<dbReference type="Gene3D" id="3.40.630.30">
    <property type="match status" value="1"/>
</dbReference>
<evidence type="ECO:0000313" key="7">
    <source>
        <dbReference type="Proteomes" id="UP000240908"/>
    </source>
</evidence>
<dbReference type="NCBIfam" id="TIGR00125">
    <property type="entry name" value="cyt_tran_rel"/>
    <property type="match status" value="1"/>
</dbReference>
<dbReference type="InterPro" id="IPR004821">
    <property type="entry name" value="Cyt_trans-like"/>
</dbReference>
<dbReference type="RefSeq" id="WP_088130166.1">
    <property type="nucleotide sequence ID" value="NZ_CABHYD010000119.1"/>
</dbReference>
<dbReference type="Proteomes" id="UP000240908">
    <property type="component" value="Chromosome"/>
</dbReference>
<evidence type="ECO:0000256" key="3">
    <source>
        <dbReference type="PIRNR" id="PIRNR005751"/>
    </source>
</evidence>
<dbReference type="InterPro" id="IPR014729">
    <property type="entry name" value="Rossmann-like_a/b/a_fold"/>
</dbReference>
<sequence>MDAVFSRINRSDHQQIAEITRFLRANDLNIDTTVDVFITVSRNEKLVACGGIAGNIIKCVAISEEVRGEGLALTLATELVNLAYERHHSHLFIYTKTKNESLFKNCGFYPIADVPGIVVLMENSACRLQRYAKQLSQLRQPGQKIGSIVMNANPFTRGHQYLVRQAAAQCDWLHLFLVKEDNSRFPYEDRLQLVLSGTQDIANLTVHPGSEYMISRATFPCYFIKDQGVADDCYTEIDLKIFRQYLAPALGVTHRFVGTEPFCTVTAKYNHDMGYWLETPSLPSPPISLVEIERLKYQNTAISASWVRKLLAQGDADTIRKLVPPATCHYLQRLLAQRAQKTANAEKNAPSAKNASPAKNAPPEKNPALF</sequence>
<comment type="catalytic activity">
    <reaction evidence="3">
        <text>holo-[citrate lyase ACP] + acetate + ATP = acetyl-[citrate lyase ACP] + AMP + diphosphate</text>
        <dbReference type="Rhea" id="RHEA:23788"/>
        <dbReference type="Rhea" id="RHEA-COMP:10158"/>
        <dbReference type="Rhea" id="RHEA-COMP:13710"/>
        <dbReference type="ChEBI" id="CHEBI:30089"/>
        <dbReference type="ChEBI" id="CHEBI:30616"/>
        <dbReference type="ChEBI" id="CHEBI:33019"/>
        <dbReference type="ChEBI" id="CHEBI:82683"/>
        <dbReference type="ChEBI" id="CHEBI:137976"/>
        <dbReference type="ChEBI" id="CHEBI:456215"/>
        <dbReference type="EC" id="6.2.1.22"/>
    </reaction>
</comment>
<keyword evidence="3 6" id="KW-0436">Ligase</keyword>
<dbReference type="EMBL" id="CP028487">
    <property type="protein sequence ID" value="AVX37679.1"/>
    <property type="molecule type" value="Genomic_DNA"/>
</dbReference>
<dbReference type="InterPro" id="IPR013166">
    <property type="entry name" value="Citrate_lyase_ligase_C"/>
</dbReference>
<dbReference type="Gene3D" id="3.40.50.620">
    <property type="entry name" value="HUPs"/>
    <property type="match status" value="1"/>
</dbReference>
<dbReference type="GO" id="GO:0016874">
    <property type="term" value="F:ligase activity"/>
    <property type="evidence" value="ECO:0007669"/>
    <property type="project" value="UniProtKB-KW"/>
</dbReference>
<feature type="region of interest" description="Disordered" evidence="4">
    <location>
        <begin position="341"/>
        <end position="370"/>
    </location>
</feature>
<comment type="function">
    <text evidence="3">Acetylation of prosthetic group (2-(5''-phosphoribosyl)-3'-dephosphocoenzyme-A) of the gamma subunit of citrate lyase.</text>
</comment>
<dbReference type="PANTHER" id="PTHR40599">
    <property type="entry name" value="[CITRATE [PRO-3S]-LYASE] LIGASE"/>
    <property type="match status" value="1"/>
</dbReference>
<keyword evidence="1 3" id="KW-0547">Nucleotide-binding</keyword>
<feature type="compositionally biased region" description="Low complexity" evidence="4">
    <location>
        <begin position="347"/>
        <end position="370"/>
    </location>
</feature>
<dbReference type="SUPFAM" id="SSF52374">
    <property type="entry name" value="Nucleotidylyl transferase"/>
    <property type="match status" value="1"/>
</dbReference>
<dbReference type="PANTHER" id="PTHR40599:SF2">
    <property type="entry name" value="[CITRATE [PRO-3S]-LYASE] LIGASE"/>
    <property type="match status" value="1"/>
</dbReference>
<dbReference type="PROSITE" id="PS51186">
    <property type="entry name" value="GNAT"/>
    <property type="match status" value="1"/>
</dbReference>
<name>A0ABM6URH2_9GAMM</name>
<reference evidence="7" key="1">
    <citation type="journal article" date="2018" name="Genome Announc.">
        <title>First complete genome sequence of Yersinia massiliensis.</title>
        <authorList>
            <person name="Thomas M.C."/>
            <person name="Arling V."/>
            <person name="Goji N."/>
            <person name="Janzen T.W."/>
            <person name="Duceppe M.-O."/>
            <person name="Mathews A."/>
            <person name="Carrillo C."/>
            <person name="Amoako K."/>
        </authorList>
    </citation>
    <scope>NUCLEOTIDE SEQUENCE [LARGE SCALE GENOMIC DNA]</scope>
    <source>
        <strain evidence="7">GTA</strain>
    </source>
</reference>